<feature type="domain" description="Large ribosomal subunit protein uL15/eL18" evidence="6">
    <location>
        <begin position="88"/>
        <end position="167"/>
    </location>
</feature>
<dbReference type="SUPFAM" id="SSF52080">
    <property type="entry name" value="Ribosomal proteins L15p and L18e"/>
    <property type="match status" value="1"/>
</dbReference>
<organism evidence="7 8">
    <name type="scientific">Trichobilharzia regenti</name>
    <name type="common">Nasal bird schistosome</name>
    <dbReference type="NCBI Taxonomy" id="157069"/>
    <lineage>
        <taxon>Eukaryota</taxon>
        <taxon>Metazoa</taxon>
        <taxon>Spiralia</taxon>
        <taxon>Lophotrochozoa</taxon>
        <taxon>Platyhelminthes</taxon>
        <taxon>Trematoda</taxon>
        <taxon>Digenea</taxon>
        <taxon>Strigeidida</taxon>
        <taxon>Schistosomatoidea</taxon>
        <taxon>Schistosomatidae</taxon>
        <taxon>Trichobilharzia</taxon>
    </lineage>
</organism>
<dbReference type="GO" id="GO:0006412">
    <property type="term" value="P:translation"/>
    <property type="evidence" value="ECO:0007669"/>
    <property type="project" value="InterPro"/>
</dbReference>
<proteinExistence type="inferred from homology"/>
<evidence type="ECO:0000313" key="8">
    <source>
        <dbReference type="WBParaSite" id="TREG1_63890.1"/>
    </source>
</evidence>
<evidence type="ECO:0000259" key="6">
    <source>
        <dbReference type="Pfam" id="PF00828"/>
    </source>
</evidence>
<reference evidence="7" key="1">
    <citation type="submission" date="2022-06" db="EMBL/GenBank/DDBJ databases">
        <authorList>
            <person name="Berger JAMES D."/>
            <person name="Berger JAMES D."/>
        </authorList>
    </citation>
    <scope>NUCLEOTIDE SEQUENCE [LARGE SCALE GENOMIC DNA]</scope>
</reference>
<evidence type="ECO:0000256" key="2">
    <source>
        <dbReference type="ARBA" id="ARBA00022980"/>
    </source>
</evidence>
<dbReference type="AlphaFoldDB" id="A0AA85K9Q2"/>
<keyword evidence="7" id="KW-1185">Reference proteome</keyword>
<accession>A0AA85K9Q2</accession>
<dbReference type="GO" id="GO:0005762">
    <property type="term" value="C:mitochondrial large ribosomal subunit"/>
    <property type="evidence" value="ECO:0007669"/>
    <property type="project" value="TreeGrafter"/>
</dbReference>
<dbReference type="PANTHER" id="PTHR12934">
    <property type="entry name" value="50S RIBOSOMAL PROTEIN L15"/>
    <property type="match status" value="1"/>
</dbReference>
<evidence type="ECO:0000313" key="7">
    <source>
        <dbReference type="Proteomes" id="UP000050795"/>
    </source>
</evidence>
<dbReference type="Proteomes" id="UP000050795">
    <property type="component" value="Unassembled WGS sequence"/>
</dbReference>
<dbReference type="InterPro" id="IPR036227">
    <property type="entry name" value="Ribosomal_uL15/eL18_sf"/>
</dbReference>
<dbReference type="WBParaSite" id="TREG1_63890.1">
    <property type="protein sequence ID" value="TREG1_63890.1"/>
    <property type="gene ID" value="TREG1_63890"/>
</dbReference>
<dbReference type="InterPro" id="IPR005749">
    <property type="entry name" value="Ribosomal_uL15_bac-type"/>
</dbReference>
<evidence type="ECO:0000256" key="4">
    <source>
        <dbReference type="ARBA" id="ARBA00035299"/>
    </source>
</evidence>
<comment type="similarity">
    <text evidence="1">Belongs to the universal ribosomal protein uL15 family.</text>
</comment>
<keyword evidence="2" id="KW-0689">Ribosomal protein</keyword>
<evidence type="ECO:0000256" key="3">
    <source>
        <dbReference type="ARBA" id="ARBA00023274"/>
    </source>
</evidence>
<name>A0AA85K9Q2_TRIRE</name>
<evidence type="ECO:0000256" key="5">
    <source>
        <dbReference type="ARBA" id="ARBA00035423"/>
    </source>
</evidence>
<dbReference type="GO" id="GO:0003735">
    <property type="term" value="F:structural constituent of ribosome"/>
    <property type="evidence" value="ECO:0007669"/>
    <property type="project" value="InterPro"/>
</dbReference>
<evidence type="ECO:0000256" key="1">
    <source>
        <dbReference type="ARBA" id="ARBA00007320"/>
    </source>
</evidence>
<dbReference type="Pfam" id="PF00828">
    <property type="entry name" value="Ribosomal_L27A"/>
    <property type="match status" value="1"/>
</dbReference>
<reference evidence="8" key="2">
    <citation type="submission" date="2023-11" db="UniProtKB">
        <authorList>
            <consortium name="WormBaseParasite"/>
        </authorList>
    </citation>
    <scope>IDENTIFICATION</scope>
</reference>
<dbReference type="PANTHER" id="PTHR12934:SF11">
    <property type="entry name" value="LARGE RIBOSOMAL SUBUNIT PROTEIN UL15M"/>
    <property type="match status" value="1"/>
</dbReference>
<sequence>MPTTDKALALLRKYPRVCHKNITDLPGSRPPKYQGLHRKKMGLGHRGMSQHQAYPPLGVLGEKTPFYLSVPKEPYNKISMSTTNLYRISLLELQRLIDLKRIDPSEPIDISTLCNTNLYRLNVDHDRQSGFHLTEEGIDNFVSPVNIEVQYASEEVIAAVERVGGVICTRFYDLYSVWVKSDPQRFFMKGIPIPKAKLPPNALIPYYTSAESRGYLADPEALAEARLWLAQKYGYHPFDLNSLPESTQKLMSMRKDPRQIFYGLEPGWLVSISDKAVLKPKSDLLDAYHRS</sequence>
<dbReference type="InterPro" id="IPR021131">
    <property type="entry name" value="Ribosomal_uL15/eL18"/>
</dbReference>
<keyword evidence="3" id="KW-0687">Ribonucleoprotein</keyword>
<protein>
    <recommendedName>
        <fullName evidence="4">Large ribosomal subunit protein uL15m</fullName>
    </recommendedName>
    <alternativeName>
        <fullName evidence="5">39S ribosomal protein L15, mitochondrial</fullName>
    </alternativeName>
</protein>